<evidence type="ECO:0000259" key="4">
    <source>
        <dbReference type="PROSITE" id="PS50222"/>
    </source>
</evidence>
<dbReference type="GO" id="GO:0005509">
    <property type="term" value="F:calcium ion binding"/>
    <property type="evidence" value="ECO:0007669"/>
    <property type="project" value="InterPro"/>
</dbReference>
<dbReference type="InterPro" id="IPR011992">
    <property type="entry name" value="EF-hand-dom_pair"/>
</dbReference>
<dbReference type="PROSITE" id="PS00018">
    <property type="entry name" value="EF_HAND_1"/>
    <property type="match status" value="1"/>
</dbReference>
<dbReference type="FunFam" id="1.10.238.10:FF:000001">
    <property type="entry name" value="Calmodulin 1"/>
    <property type="match status" value="1"/>
</dbReference>
<feature type="domain" description="EF-hand" evidence="4">
    <location>
        <begin position="63"/>
        <end position="98"/>
    </location>
</feature>
<keyword evidence="2" id="KW-0106">Calcium</keyword>
<dbReference type="EMBL" id="JAPDMZ010000171">
    <property type="protein sequence ID" value="KAK0547093.1"/>
    <property type="molecule type" value="Genomic_DNA"/>
</dbReference>
<feature type="domain" description="EF-hand" evidence="4">
    <location>
        <begin position="140"/>
        <end position="175"/>
    </location>
</feature>
<keyword evidence="1" id="KW-0677">Repeat</keyword>
<proteinExistence type="predicted"/>
<feature type="compositionally biased region" description="Polar residues" evidence="3">
    <location>
        <begin position="24"/>
        <end position="36"/>
    </location>
</feature>
<gene>
    <name evidence="5" type="ORF">OC846_004993</name>
</gene>
<dbReference type="Gene3D" id="1.10.238.10">
    <property type="entry name" value="EF-hand"/>
    <property type="match status" value="2"/>
</dbReference>
<keyword evidence="6" id="KW-1185">Reference proteome</keyword>
<dbReference type="AlphaFoldDB" id="A0AAN6JQB3"/>
<dbReference type="InterPro" id="IPR018247">
    <property type="entry name" value="EF_Hand_1_Ca_BS"/>
</dbReference>
<dbReference type="Proteomes" id="UP001176517">
    <property type="component" value="Unassembled WGS sequence"/>
</dbReference>
<evidence type="ECO:0000256" key="1">
    <source>
        <dbReference type="ARBA" id="ARBA00022737"/>
    </source>
</evidence>
<dbReference type="SUPFAM" id="SSF47473">
    <property type="entry name" value="EF-hand"/>
    <property type="match status" value="1"/>
</dbReference>
<dbReference type="CDD" id="cd00051">
    <property type="entry name" value="EFh"/>
    <property type="match status" value="1"/>
</dbReference>
<dbReference type="PROSITE" id="PS50222">
    <property type="entry name" value="EF_HAND_2"/>
    <property type="match status" value="2"/>
</dbReference>
<accession>A0AAN6JQB3</accession>
<dbReference type="PANTHER" id="PTHR23049">
    <property type="entry name" value="MYOSIN REGULATORY LIGHT CHAIN 2"/>
    <property type="match status" value="1"/>
</dbReference>
<evidence type="ECO:0000313" key="6">
    <source>
        <dbReference type="Proteomes" id="UP001176517"/>
    </source>
</evidence>
<sequence>MLLSNNQHPQPCTEPTPYRLMTDSQVAPTAGSSSGATLRPPTQRIRGNHPRQSSGVFTAFTAKQIQGFKEAFSLIDQDSDGLITRTDLEGMLVNLGQPGGKADQDRLMASAQLRDGADGGETINFTQFLTMFGEHLAELDEAQDLIEAFECFDEKDEGTIEVGEMRYWLSEVGDRMTDKEIDRLLSGPFLDRSGKNFDYKAFVEAVKMTEPAEVS</sequence>
<evidence type="ECO:0000313" key="5">
    <source>
        <dbReference type="EMBL" id="KAK0547093.1"/>
    </source>
</evidence>
<organism evidence="5 6">
    <name type="scientific">Tilletia horrida</name>
    <dbReference type="NCBI Taxonomy" id="155126"/>
    <lineage>
        <taxon>Eukaryota</taxon>
        <taxon>Fungi</taxon>
        <taxon>Dikarya</taxon>
        <taxon>Basidiomycota</taxon>
        <taxon>Ustilaginomycotina</taxon>
        <taxon>Exobasidiomycetes</taxon>
        <taxon>Tilletiales</taxon>
        <taxon>Tilletiaceae</taxon>
        <taxon>Tilletia</taxon>
    </lineage>
</organism>
<comment type="caution">
    <text evidence="5">The sequence shown here is derived from an EMBL/GenBank/DDBJ whole genome shotgun (WGS) entry which is preliminary data.</text>
</comment>
<dbReference type="InterPro" id="IPR002048">
    <property type="entry name" value="EF_hand_dom"/>
</dbReference>
<dbReference type="Pfam" id="PF13405">
    <property type="entry name" value="EF-hand_6"/>
    <property type="match status" value="1"/>
</dbReference>
<name>A0AAN6JQB3_9BASI</name>
<reference evidence="5" key="1">
    <citation type="journal article" date="2023" name="PhytoFront">
        <title>Draft Genome Resources of Seven Strains of Tilletia horrida, Causal Agent of Kernel Smut of Rice.</title>
        <authorList>
            <person name="Khanal S."/>
            <person name="Antony Babu S."/>
            <person name="Zhou X.G."/>
        </authorList>
    </citation>
    <scope>NUCLEOTIDE SEQUENCE</scope>
    <source>
        <strain evidence="5">TX6</strain>
    </source>
</reference>
<feature type="region of interest" description="Disordered" evidence="3">
    <location>
        <begin position="24"/>
        <end position="53"/>
    </location>
</feature>
<dbReference type="InterPro" id="IPR050403">
    <property type="entry name" value="Myosin_RLC"/>
</dbReference>
<protein>
    <recommendedName>
        <fullName evidence="4">EF-hand domain-containing protein</fullName>
    </recommendedName>
</protein>
<evidence type="ECO:0000256" key="2">
    <source>
        <dbReference type="ARBA" id="ARBA00022837"/>
    </source>
</evidence>
<dbReference type="SMART" id="SM00054">
    <property type="entry name" value="EFh"/>
    <property type="match status" value="2"/>
</dbReference>
<evidence type="ECO:0000256" key="3">
    <source>
        <dbReference type="SAM" id="MobiDB-lite"/>
    </source>
</evidence>